<name>A0A1T4MSK9_9FIRM</name>
<dbReference type="PIRSF" id="PIRSF006171">
    <property type="entry name" value="RR_citrat_malat"/>
    <property type="match status" value="1"/>
</dbReference>
<evidence type="ECO:0000256" key="4">
    <source>
        <dbReference type="ARBA" id="ARBA00023012"/>
    </source>
</evidence>
<sequence length="224" mass="25754">MIDVLIIEDDPMVAQINQKFVNSVEGFSVVDIATNGQEALFSIENKKIDLIILDIYMPKLDGIAFLKKMRKTRHNIDVIAITASKEADIIDQVLKLGAVDYLVKPFEYERLKKSLDHYKIRFRLLKKNPIIKQEDIDKITNGFLNQSTGIPKGLQKKTLEKIRSFLKEHKGQSFSSEEIAKNMDISRVTVRRYLEFLESTGEILLEIEYGSIGRPTNLYQYKGL</sequence>
<dbReference type="InterPro" id="IPR024187">
    <property type="entry name" value="Sig_transdc_resp-reg_cit/mal"/>
</dbReference>
<keyword evidence="8 10" id="KW-0804">Transcription</keyword>
<dbReference type="InterPro" id="IPR036388">
    <property type="entry name" value="WH-like_DNA-bd_sf"/>
</dbReference>
<dbReference type="SMART" id="SM00448">
    <property type="entry name" value="REC"/>
    <property type="match status" value="1"/>
</dbReference>
<dbReference type="InterPro" id="IPR011006">
    <property type="entry name" value="CheY-like_superfamily"/>
</dbReference>
<keyword evidence="2 10" id="KW-0963">Cytoplasm</keyword>
<evidence type="ECO:0000256" key="6">
    <source>
        <dbReference type="ARBA" id="ARBA00023125"/>
    </source>
</evidence>
<evidence type="ECO:0000256" key="10">
    <source>
        <dbReference type="PIRNR" id="PIRNR006171"/>
    </source>
</evidence>
<evidence type="ECO:0000256" key="3">
    <source>
        <dbReference type="ARBA" id="ARBA00022553"/>
    </source>
</evidence>
<evidence type="ECO:0000259" key="12">
    <source>
        <dbReference type="PROSITE" id="PS50110"/>
    </source>
</evidence>
<dbReference type="InterPro" id="IPR036390">
    <property type="entry name" value="WH_DNA-bd_sf"/>
</dbReference>
<dbReference type="OrthoDB" id="9759232at2"/>
<keyword evidence="14" id="KW-1185">Reference proteome</keyword>
<evidence type="ECO:0000256" key="11">
    <source>
        <dbReference type="PROSITE-ProRule" id="PRU00169"/>
    </source>
</evidence>
<dbReference type="Proteomes" id="UP000196365">
    <property type="component" value="Unassembled WGS sequence"/>
</dbReference>
<keyword evidence="7 10" id="KW-0010">Activator</keyword>
<dbReference type="PANTHER" id="PTHR45526">
    <property type="entry name" value="TRANSCRIPTIONAL REGULATORY PROTEIN DPIA"/>
    <property type="match status" value="1"/>
</dbReference>
<dbReference type="GO" id="GO:0005737">
    <property type="term" value="C:cytoplasm"/>
    <property type="evidence" value="ECO:0007669"/>
    <property type="project" value="UniProtKB-SubCell"/>
</dbReference>
<dbReference type="InterPro" id="IPR051271">
    <property type="entry name" value="2C-system_Tx_regulators"/>
</dbReference>
<evidence type="ECO:0000256" key="9">
    <source>
        <dbReference type="ARBA" id="ARBA00024867"/>
    </source>
</evidence>
<reference evidence="13 14" key="1">
    <citation type="submission" date="2017-02" db="EMBL/GenBank/DDBJ databases">
        <authorList>
            <person name="Peterson S.W."/>
        </authorList>
    </citation>
    <scope>NUCLEOTIDE SEQUENCE [LARGE SCALE GENOMIC DNA]</scope>
    <source>
        <strain evidence="13 14">DSM 15102</strain>
    </source>
</reference>
<dbReference type="InterPro" id="IPR001789">
    <property type="entry name" value="Sig_transdc_resp-reg_receiver"/>
</dbReference>
<dbReference type="Gene3D" id="3.40.50.2300">
    <property type="match status" value="1"/>
</dbReference>
<dbReference type="CDD" id="cd19925">
    <property type="entry name" value="REC_citrate_TCS"/>
    <property type="match status" value="1"/>
</dbReference>
<feature type="modified residue" description="4-aspartylphosphate" evidence="11">
    <location>
        <position position="54"/>
    </location>
</feature>
<dbReference type="RefSeq" id="WP_087678856.1">
    <property type="nucleotide sequence ID" value="NZ_FUWV01000008.1"/>
</dbReference>
<proteinExistence type="predicted"/>
<dbReference type="SUPFAM" id="SSF46785">
    <property type="entry name" value="Winged helix' DNA-binding domain"/>
    <property type="match status" value="1"/>
</dbReference>
<feature type="domain" description="Response regulatory" evidence="12">
    <location>
        <begin position="3"/>
        <end position="119"/>
    </location>
</feature>
<dbReference type="Pfam" id="PF00072">
    <property type="entry name" value="Response_reg"/>
    <property type="match status" value="1"/>
</dbReference>
<evidence type="ECO:0000256" key="5">
    <source>
        <dbReference type="ARBA" id="ARBA00023015"/>
    </source>
</evidence>
<dbReference type="InterPro" id="IPR048714">
    <property type="entry name" value="DpiA-like_HTH"/>
</dbReference>
<evidence type="ECO:0000256" key="1">
    <source>
        <dbReference type="ARBA" id="ARBA00004496"/>
    </source>
</evidence>
<dbReference type="Pfam" id="PF20714">
    <property type="entry name" value="HTH_64"/>
    <property type="match status" value="1"/>
</dbReference>
<comment type="subcellular location">
    <subcellularLocation>
        <location evidence="1 10">Cytoplasm</location>
    </subcellularLocation>
</comment>
<dbReference type="PROSITE" id="PS50110">
    <property type="entry name" value="RESPONSE_REGULATORY"/>
    <property type="match status" value="1"/>
</dbReference>
<dbReference type="AlphaFoldDB" id="A0A1T4MSK9"/>
<dbReference type="Gene3D" id="1.10.10.10">
    <property type="entry name" value="Winged helix-like DNA-binding domain superfamily/Winged helix DNA-binding domain"/>
    <property type="match status" value="1"/>
</dbReference>
<dbReference type="GO" id="GO:0003677">
    <property type="term" value="F:DNA binding"/>
    <property type="evidence" value="ECO:0007669"/>
    <property type="project" value="UniProtKB-KW"/>
</dbReference>
<evidence type="ECO:0000256" key="8">
    <source>
        <dbReference type="ARBA" id="ARBA00023163"/>
    </source>
</evidence>
<keyword evidence="4 10" id="KW-0902">Two-component regulatory system</keyword>
<evidence type="ECO:0000313" key="14">
    <source>
        <dbReference type="Proteomes" id="UP000196365"/>
    </source>
</evidence>
<keyword evidence="5 10" id="KW-0805">Transcription regulation</keyword>
<dbReference type="EMBL" id="FUWV01000008">
    <property type="protein sequence ID" value="SJZ69784.1"/>
    <property type="molecule type" value="Genomic_DNA"/>
</dbReference>
<accession>A0A1T4MSK9</accession>
<evidence type="ECO:0000313" key="13">
    <source>
        <dbReference type="EMBL" id="SJZ69784.1"/>
    </source>
</evidence>
<organism evidence="13 14">
    <name type="scientific">Garciella nitratireducens DSM 15102</name>
    <dbReference type="NCBI Taxonomy" id="1121911"/>
    <lineage>
        <taxon>Bacteria</taxon>
        <taxon>Bacillati</taxon>
        <taxon>Bacillota</taxon>
        <taxon>Clostridia</taxon>
        <taxon>Eubacteriales</taxon>
        <taxon>Eubacteriaceae</taxon>
        <taxon>Garciella</taxon>
    </lineage>
</organism>
<evidence type="ECO:0000256" key="7">
    <source>
        <dbReference type="ARBA" id="ARBA00023159"/>
    </source>
</evidence>
<dbReference type="GO" id="GO:0000156">
    <property type="term" value="F:phosphorelay response regulator activity"/>
    <property type="evidence" value="ECO:0007669"/>
    <property type="project" value="TreeGrafter"/>
</dbReference>
<keyword evidence="3 11" id="KW-0597">Phosphoprotein</keyword>
<dbReference type="PANTHER" id="PTHR45526:SF1">
    <property type="entry name" value="TRANSCRIPTIONAL REGULATORY PROTEIN DCUR-RELATED"/>
    <property type="match status" value="1"/>
</dbReference>
<evidence type="ECO:0000256" key="2">
    <source>
        <dbReference type="ARBA" id="ARBA00022490"/>
    </source>
</evidence>
<dbReference type="SUPFAM" id="SSF52172">
    <property type="entry name" value="CheY-like"/>
    <property type="match status" value="1"/>
</dbReference>
<comment type="function">
    <text evidence="9">May play the central regulatory role in sporulation. It may be an element of the effector pathway responsible for the activation of sporulation genes in response to nutritional stress. Spo0A may act in concert with spo0H (a sigma factor) to control the expression of some genes that are critical to the sporulation process.</text>
</comment>
<keyword evidence="6 10" id="KW-0238">DNA-binding</keyword>
<dbReference type="GO" id="GO:0003700">
    <property type="term" value="F:DNA-binding transcription factor activity"/>
    <property type="evidence" value="ECO:0007669"/>
    <property type="project" value="InterPro"/>
</dbReference>
<gene>
    <name evidence="13" type="ORF">SAMN02745973_01426</name>
</gene>
<protein>
    <recommendedName>
        <fullName evidence="10">Transcriptional regulatory protein</fullName>
    </recommendedName>
</protein>